<evidence type="ECO:0000256" key="1">
    <source>
        <dbReference type="ARBA" id="ARBA00007569"/>
    </source>
</evidence>
<dbReference type="PANTHER" id="PTHR10884">
    <property type="entry name" value="NADH DEHYDROGENASE UBIQUINONE IRON-SULFUR PROTEIN 3"/>
    <property type="match status" value="1"/>
</dbReference>
<evidence type="ECO:0000313" key="5">
    <source>
        <dbReference type="Proteomes" id="UP000216311"/>
    </source>
</evidence>
<dbReference type="Proteomes" id="UP000216311">
    <property type="component" value="Unassembled WGS sequence"/>
</dbReference>
<dbReference type="InterPro" id="IPR037232">
    <property type="entry name" value="NADH_quin_OxRdtase_su_C/D-like"/>
</dbReference>
<comment type="similarity">
    <text evidence="1">Belongs to the complex I 30 kDa subunit family.</text>
</comment>
<feature type="domain" description="NADH:ubiquinone oxidoreductase 30kDa subunit" evidence="3">
    <location>
        <begin position="50"/>
        <end position="165"/>
    </location>
</feature>
<reference evidence="4 5" key="1">
    <citation type="submission" date="2017-07" db="EMBL/GenBank/DDBJ databases">
        <title>Draft whole genome sequences of clinical Proprionibacteriaceae strains.</title>
        <authorList>
            <person name="Bernier A.-M."/>
            <person name="Bernard K."/>
            <person name="Domingo M.-C."/>
        </authorList>
    </citation>
    <scope>NUCLEOTIDE SEQUENCE [LARGE SCALE GENOMIC DNA]</scope>
    <source>
        <strain evidence="4 5">NML 130396</strain>
    </source>
</reference>
<dbReference type="Pfam" id="PF00329">
    <property type="entry name" value="Complex1_30kDa"/>
    <property type="match status" value="1"/>
</dbReference>
<accession>A0A255GRE4</accession>
<dbReference type="Gene3D" id="3.30.460.80">
    <property type="entry name" value="NADH:ubiquinone oxidoreductase, 30kDa subunit"/>
    <property type="match status" value="1"/>
</dbReference>
<dbReference type="GO" id="GO:0008137">
    <property type="term" value="F:NADH dehydrogenase (ubiquinone) activity"/>
    <property type="evidence" value="ECO:0007669"/>
    <property type="project" value="InterPro"/>
</dbReference>
<protein>
    <submittedName>
        <fullName evidence="4">NADH-quinone oxidoreductase subunit C</fullName>
    </submittedName>
</protein>
<dbReference type="EMBL" id="NMVQ01000044">
    <property type="protein sequence ID" value="OYO18390.1"/>
    <property type="molecule type" value="Genomic_DNA"/>
</dbReference>
<organism evidence="4 5">
    <name type="scientific">Enemella dayhoffiae</name>
    <dbReference type="NCBI Taxonomy" id="2016507"/>
    <lineage>
        <taxon>Bacteria</taxon>
        <taxon>Bacillati</taxon>
        <taxon>Actinomycetota</taxon>
        <taxon>Actinomycetes</taxon>
        <taxon>Propionibacteriales</taxon>
        <taxon>Propionibacteriaceae</taxon>
        <taxon>Enemella</taxon>
    </lineage>
</organism>
<evidence type="ECO:0000259" key="3">
    <source>
        <dbReference type="Pfam" id="PF00329"/>
    </source>
</evidence>
<dbReference type="PANTHER" id="PTHR10884:SF14">
    <property type="entry name" value="NADH DEHYDROGENASE [UBIQUINONE] IRON-SULFUR PROTEIN 3, MITOCHONDRIAL"/>
    <property type="match status" value="1"/>
</dbReference>
<sequence>MGLVCGDQGHLPDRRGRRIRARLPAATGGAGRSAGRPARRGGRVSEVRLVEPAEWVTAAAQARADGFGFFDWLDCVDELGRTEEFRVSLQLLRRETGESVRLDTRIAREEPRLASLWAVFGGAAWAERELADLFGVEFVGGMAGSLLVDPRYGGHPLRKDEVLAARAAVGWPGAKEPGESGAGRRRMVPPGVPDPQVWGDRDPDAAQPSAAEVAESAQGGRVRRRR</sequence>
<keyword evidence="5" id="KW-1185">Reference proteome</keyword>
<dbReference type="InterPro" id="IPR001268">
    <property type="entry name" value="NADH_UbQ_OxRdtase_30kDa_su"/>
</dbReference>
<comment type="caution">
    <text evidence="4">The sequence shown here is derived from an EMBL/GenBank/DDBJ whole genome shotgun (WGS) entry which is preliminary data.</text>
</comment>
<feature type="region of interest" description="Disordered" evidence="2">
    <location>
        <begin position="172"/>
        <end position="226"/>
    </location>
</feature>
<gene>
    <name evidence="4" type="ORF">CGZ93_15505</name>
</gene>
<feature type="region of interest" description="Disordered" evidence="2">
    <location>
        <begin position="1"/>
        <end position="40"/>
    </location>
</feature>
<name>A0A255GRE4_9ACTN</name>
<evidence type="ECO:0000256" key="2">
    <source>
        <dbReference type="SAM" id="MobiDB-lite"/>
    </source>
</evidence>
<evidence type="ECO:0000313" key="4">
    <source>
        <dbReference type="EMBL" id="OYO18390.1"/>
    </source>
</evidence>
<dbReference type="SUPFAM" id="SSF143243">
    <property type="entry name" value="Nqo5-like"/>
    <property type="match status" value="1"/>
</dbReference>
<dbReference type="AlphaFoldDB" id="A0A255GRE4"/>
<dbReference type="OrthoDB" id="3746692at2"/>
<proteinExistence type="inferred from homology"/>